<name>A0A423JRP9_9PSED</name>
<evidence type="ECO:0000313" key="2">
    <source>
        <dbReference type="Proteomes" id="UP000286351"/>
    </source>
</evidence>
<dbReference type="Proteomes" id="UP000286351">
    <property type="component" value="Unassembled WGS sequence"/>
</dbReference>
<reference evidence="1 2" key="1">
    <citation type="submission" date="2016-10" db="EMBL/GenBank/DDBJ databases">
        <title>Comparative genome analysis of multiple Pseudomonas spp. focuses on biocontrol and plant growth promoting traits.</title>
        <authorList>
            <person name="Tao X.-Y."/>
            <person name="Taylor C.G."/>
        </authorList>
    </citation>
    <scope>NUCLEOTIDE SEQUENCE [LARGE SCALE GENOMIC DNA]</scope>
    <source>
        <strain evidence="1 2">38D4</strain>
    </source>
</reference>
<dbReference type="RefSeq" id="WP_123365133.1">
    <property type="nucleotide sequence ID" value="NZ_MOBO01000006.1"/>
</dbReference>
<organism evidence="1 2">
    <name type="scientific">Pseudomonas brassicacearum</name>
    <dbReference type="NCBI Taxonomy" id="930166"/>
    <lineage>
        <taxon>Bacteria</taxon>
        <taxon>Pseudomonadati</taxon>
        <taxon>Pseudomonadota</taxon>
        <taxon>Gammaproteobacteria</taxon>
        <taxon>Pseudomonadales</taxon>
        <taxon>Pseudomonadaceae</taxon>
        <taxon>Pseudomonas</taxon>
    </lineage>
</organism>
<sequence>MSKQKFALINKATGELVDLTNSSIDTSSLDSWALDEECVHFLEALQSYTPKHIFTVDDIKWYYHICETRTAFGWDLLPKEDIMLNNNILSSKLNFDKYYPADYKTKA</sequence>
<protein>
    <submittedName>
        <fullName evidence="1">Uncharacterized protein</fullName>
    </submittedName>
</protein>
<dbReference type="EMBL" id="MOBO01000006">
    <property type="protein sequence ID" value="RON40274.1"/>
    <property type="molecule type" value="Genomic_DNA"/>
</dbReference>
<gene>
    <name evidence="1" type="ORF">BK664_06835</name>
</gene>
<dbReference type="AlphaFoldDB" id="A0A423JRP9"/>
<evidence type="ECO:0000313" key="1">
    <source>
        <dbReference type="EMBL" id="RON40274.1"/>
    </source>
</evidence>
<proteinExistence type="predicted"/>
<comment type="caution">
    <text evidence="1">The sequence shown here is derived from an EMBL/GenBank/DDBJ whole genome shotgun (WGS) entry which is preliminary data.</text>
</comment>
<accession>A0A423JRP9</accession>